<comment type="caution">
    <text evidence="2">The sequence shown here is derived from an EMBL/GenBank/DDBJ whole genome shotgun (WGS) entry which is preliminary data.</text>
</comment>
<dbReference type="Pfam" id="PF09913">
    <property type="entry name" value="DUF2142"/>
    <property type="match status" value="1"/>
</dbReference>
<reference evidence="2" key="1">
    <citation type="submission" date="2023-06" db="EMBL/GenBank/DDBJ databases">
        <title>MT1 and MT2 Draft Genomes of Novel Species.</title>
        <authorList>
            <person name="Venkateswaran K."/>
        </authorList>
    </citation>
    <scope>NUCLEOTIDE SEQUENCE</scope>
    <source>
        <strain evidence="2">F6_8S_P_1B</strain>
    </source>
</reference>
<protein>
    <submittedName>
        <fullName evidence="2">DUF2142 domain-containing protein</fullName>
    </submittedName>
</protein>
<dbReference type="Proteomes" id="UP001174208">
    <property type="component" value="Unassembled WGS sequence"/>
</dbReference>
<evidence type="ECO:0000256" key="1">
    <source>
        <dbReference type="SAM" id="Phobius"/>
    </source>
</evidence>
<organism evidence="2 3">
    <name type="scientific">Leifsonia williamsii</name>
    <dbReference type="NCBI Taxonomy" id="3035919"/>
    <lineage>
        <taxon>Bacteria</taxon>
        <taxon>Bacillati</taxon>
        <taxon>Actinomycetota</taxon>
        <taxon>Actinomycetes</taxon>
        <taxon>Micrococcales</taxon>
        <taxon>Microbacteriaceae</taxon>
        <taxon>Leifsonia</taxon>
    </lineage>
</organism>
<name>A0ABT8KAE5_9MICO</name>
<keyword evidence="1" id="KW-0812">Transmembrane</keyword>
<feature type="transmembrane region" description="Helical" evidence="1">
    <location>
        <begin position="20"/>
        <end position="40"/>
    </location>
</feature>
<feature type="transmembrane region" description="Helical" evidence="1">
    <location>
        <begin position="166"/>
        <end position="184"/>
    </location>
</feature>
<feature type="transmembrane region" description="Helical" evidence="1">
    <location>
        <begin position="237"/>
        <end position="255"/>
    </location>
</feature>
<feature type="transmembrane region" description="Helical" evidence="1">
    <location>
        <begin position="470"/>
        <end position="495"/>
    </location>
</feature>
<feature type="transmembrane region" description="Helical" evidence="1">
    <location>
        <begin position="214"/>
        <end position="231"/>
    </location>
</feature>
<dbReference type="EMBL" id="JAROCF010000001">
    <property type="protein sequence ID" value="MDN4614424.1"/>
    <property type="molecule type" value="Genomic_DNA"/>
</dbReference>
<feature type="transmembrane region" description="Helical" evidence="1">
    <location>
        <begin position="336"/>
        <end position="353"/>
    </location>
</feature>
<feature type="transmembrane region" description="Helical" evidence="1">
    <location>
        <begin position="430"/>
        <end position="450"/>
    </location>
</feature>
<feature type="transmembrane region" description="Helical" evidence="1">
    <location>
        <begin position="267"/>
        <end position="285"/>
    </location>
</feature>
<dbReference type="InterPro" id="IPR018674">
    <property type="entry name" value="DUF2142_membrane"/>
</dbReference>
<feature type="transmembrane region" description="Helical" evidence="1">
    <location>
        <begin position="392"/>
        <end position="410"/>
    </location>
</feature>
<feature type="transmembrane region" description="Helical" evidence="1">
    <location>
        <begin position="360"/>
        <end position="380"/>
    </location>
</feature>
<gene>
    <name evidence="2" type="ORF">P5G50_08170</name>
</gene>
<dbReference type="RefSeq" id="WP_301211070.1">
    <property type="nucleotide sequence ID" value="NZ_JAROCF010000001.1"/>
</dbReference>
<sequence length="529" mass="55721">MKGDIASTDGSTAARPRFPWRLFAGVFAALFVLLGAWSVATPIYAVPDEPSHTVRATAAAHGQLVGDGKYFQAPGYLYIPGAGSCYWGKLDQTPACVGESPYGGELRRTLSTAGTNSPVYYVWTGLPSLVLTGEPAILAMRLFSAALVATLLAATAVLLRAYRARWALVIPLAAVTPELAFLGGAINPNAVEAAAAGALFAALLVLARRRPSGWLLGFGSVTAVVAAAFVTGGRSLGMLWVLVAAVGVIVLLRRADWHALVRRTSTWVVLGLLAVVCAGQLFWFTRPGNGVQAQLQPTPGSRLTVAQNMLENTFVYLRQLTGQFGTMDVPAPEGVQTFWTALFLALVILPLVLGRGRERWVTAGFTAVWVLVPVVVQVALWRQVGDVWQGRYMLAVLLLTAIAGGLALDARPRSEVAGSGTAAASPGVIAVLRTLLVLLAVGHLAAFVYTLRRYAVTNSSWVDFLLHPQWQPPAGTVALTAIVALMLVCAVVAVWRSLPALFAPSPDQGDTHGGAAVGSAFASGSHKKS</sequence>
<keyword evidence="3" id="KW-1185">Reference proteome</keyword>
<evidence type="ECO:0000313" key="2">
    <source>
        <dbReference type="EMBL" id="MDN4614424.1"/>
    </source>
</evidence>
<feature type="transmembrane region" description="Helical" evidence="1">
    <location>
        <begin position="136"/>
        <end position="159"/>
    </location>
</feature>
<keyword evidence="1" id="KW-1133">Transmembrane helix</keyword>
<evidence type="ECO:0000313" key="3">
    <source>
        <dbReference type="Proteomes" id="UP001174208"/>
    </source>
</evidence>
<keyword evidence="1" id="KW-0472">Membrane</keyword>
<accession>A0ABT8KAE5</accession>
<feature type="transmembrane region" description="Helical" evidence="1">
    <location>
        <begin position="190"/>
        <end position="207"/>
    </location>
</feature>
<proteinExistence type="predicted"/>